<gene>
    <name evidence="1" type="ORF">XENORESO_008928</name>
</gene>
<protein>
    <submittedName>
        <fullName evidence="1">Uncharacterized protein</fullName>
    </submittedName>
</protein>
<evidence type="ECO:0000313" key="1">
    <source>
        <dbReference type="EMBL" id="MEQ2274479.1"/>
    </source>
</evidence>
<evidence type="ECO:0000313" key="2">
    <source>
        <dbReference type="Proteomes" id="UP001444071"/>
    </source>
</evidence>
<dbReference type="Proteomes" id="UP001444071">
    <property type="component" value="Unassembled WGS sequence"/>
</dbReference>
<sequence length="135" mass="15168">MVVFLISCKQESSHLAKLHNYGRISKLTVQLVATCSHYRLTLSSSHSSDELFNARIGQTNLEAQSVEFKSLPLWICLNASHFDIQNQYLSLSVQSVFSHLSGCFSKATQVTKMKILSLNSLLLFVHSRQKELHSG</sequence>
<proteinExistence type="predicted"/>
<accession>A0ABV0WZG8</accession>
<reference evidence="1 2" key="1">
    <citation type="submission" date="2021-06" db="EMBL/GenBank/DDBJ databases">
        <authorList>
            <person name="Palmer J.M."/>
        </authorList>
    </citation>
    <scope>NUCLEOTIDE SEQUENCE [LARGE SCALE GENOMIC DNA]</scope>
    <source>
        <strain evidence="1 2">XR_2019</strain>
        <tissue evidence="1">Muscle</tissue>
    </source>
</reference>
<keyword evidence="2" id="KW-1185">Reference proteome</keyword>
<dbReference type="EMBL" id="JAHRIM010080098">
    <property type="protein sequence ID" value="MEQ2274479.1"/>
    <property type="molecule type" value="Genomic_DNA"/>
</dbReference>
<comment type="caution">
    <text evidence="1">The sequence shown here is derived from an EMBL/GenBank/DDBJ whole genome shotgun (WGS) entry which is preliminary data.</text>
</comment>
<name>A0ABV0WZG8_9TELE</name>
<organism evidence="1 2">
    <name type="scientific">Xenotaenia resolanae</name>
    <dbReference type="NCBI Taxonomy" id="208358"/>
    <lineage>
        <taxon>Eukaryota</taxon>
        <taxon>Metazoa</taxon>
        <taxon>Chordata</taxon>
        <taxon>Craniata</taxon>
        <taxon>Vertebrata</taxon>
        <taxon>Euteleostomi</taxon>
        <taxon>Actinopterygii</taxon>
        <taxon>Neopterygii</taxon>
        <taxon>Teleostei</taxon>
        <taxon>Neoteleostei</taxon>
        <taxon>Acanthomorphata</taxon>
        <taxon>Ovalentaria</taxon>
        <taxon>Atherinomorphae</taxon>
        <taxon>Cyprinodontiformes</taxon>
        <taxon>Goodeidae</taxon>
        <taxon>Xenotaenia</taxon>
    </lineage>
</organism>